<protein>
    <submittedName>
        <fullName evidence="2">Unnamed protein product</fullName>
    </submittedName>
</protein>
<organism evidence="2 3">
    <name type="scientific">Phytophthora lilii</name>
    <dbReference type="NCBI Taxonomy" id="2077276"/>
    <lineage>
        <taxon>Eukaryota</taxon>
        <taxon>Sar</taxon>
        <taxon>Stramenopiles</taxon>
        <taxon>Oomycota</taxon>
        <taxon>Peronosporomycetes</taxon>
        <taxon>Peronosporales</taxon>
        <taxon>Peronosporaceae</taxon>
        <taxon>Phytophthora</taxon>
    </lineage>
</organism>
<reference evidence="2" key="1">
    <citation type="submission" date="2023-04" db="EMBL/GenBank/DDBJ databases">
        <title>Phytophthora lilii NBRC 32176.</title>
        <authorList>
            <person name="Ichikawa N."/>
            <person name="Sato H."/>
            <person name="Tonouchi N."/>
        </authorList>
    </citation>
    <scope>NUCLEOTIDE SEQUENCE</scope>
    <source>
        <strain evidence="2">NBRC 32176</strain>
    </source>
</reference>
<dbReference type="Proteomes" id="UP001165083">
    <property type="component" value="Unassembled WGS sequence"/>
</dbReference>
<keyword evidence="3" id="KW-1185">Reference proteome</keyword>
<evidence type="ECO:0000313" key="2">
    <source>
        <dbReference type="EMBL" id="GMF40455.1"/>
    </source>
</evidence>
<dbReference type="AlphaFoldDB" id="A0A9W7CT05"/>
<name>A0A9W7CT05_9STRA</name>
<proteinExistence type="predicted"/>
<dbReference type="OrthoDB" id="114099at2759"/>
<dbReference type="EMBL" id="BSXW01002018">
    <property type="protein sequence ID" value="GMF40455.1"/>
    <property type="molecule type" value="Genomic_DNA"/>
</dbReference>
<evidence type="ECO:0000256" key="1">
    <source>
        <dbReference type="SAM" id="MobiDB-lite"/>
    </source>
</evidence>
<accession>A0A9W7CT05</accession>
<feature type="region of interest" description="Disordered" evidence="1">
    <location>
        <begin position="400"/>
        <end position="471"/>
    </location>
</feature>
<sequence length="570" mass="59319">MSRIFRIVYTGGDGRRNVLLVWCSITSQATAVLSRAGNGEGPSKGAADAVRNFCNVGASNQTADSVDPASCPWVCVRILIKSVKDAADPGGAPESILFTKTRDIAVVQTDLRKLSMSPLFCGDQAIDRNVYPPKKAGSAQHVKEAQRNSSLVRFAQDLSVLLEQWSLRFGCSKRSLSRSLIYQFTGSPLTARANGMIAPSKWLLASGLAATVVNGHGYMSDPKVTFTATAGDPTQFIATIEASASGLSGTFNGSPKDNVAAFTKAFESSKYKSLKEFINDKAKVVVNGATLTCGSCDPKEEAQPLPQSTVQWSHSATEGFTRSHEGHCEVWCDDVRTFQDNDCAAHYTTAPAKLPYDRDACMGSSVLTFYWMAMHSPTWQVYVNCAPLEKTTGTGAVSKYAVGGSTSKSTTPSDTPSTSETPTVTSAPSSGSSTSQTPSAPSATSAPSTPSTPSATSAPSTTTTDNSDCGSYDVAGSESDCGSYDVAGAESDCGSYDIAGANSDCGSYDVAGSESECGSYNVAGSESECGSYDVAGGSGDDAQTTSSQTSFDFNTVQGAANAGTVAPQIV</sequence>
<feature type="compositionally biased region" description="Low complexity" evidence="1">
    <location>
        <begin position="405"/>
        <end position="464"/>
    </location>
</feature>
<evidence type="ECO:0000313" key="3">
    <source>
        <dbReference type="Proteomes" id="UP001165083"/>
    </source>
</evidence>
<comment type="caution">
    <text evidence="2">The sequence shown here is derived from an EMBL/GenBank/DDBJ whole genome shotgun (WGS) entry which is preliminary data.</text>
</comment>
<gene>
    <name evidence="2" type="ORF">Plil01_001650700</name>
</gene>